<organism evidence="4 5">
    <name type="scientific">Zasmidium cellare</name>
    <name type="common">Wine cellar mold</name>
    <name type="synonym">Racodium cellare</name>
    <dbReference type="NCBI Taxonomy" id="395010"/>
    <lineage>
        <taxon>Eukaryota</taxon>
        <taxon>Fungi</taxon>
        <taxon>Dikarya</taxon>
        <taxon>Ascomycota</taxon>
        <taxon>Pezizomycotina</taxon>
        <taxon>Dothideomycetes</taxon>
        <taxon>Dothideomycetidae</taxon>
        <taxon>Mycosphaerellales</taxon>
        <taxon>Mycosphaerellaceae</taxon>
        <taxon>Zasmidium</taxon>
    </lineage>
</organism>
<protein>
    <submittedName>
        <fullName evidence="4">Uncharacterized protein</fullName>
    </submittedName>
</protein>
<dbReference type="Pfam" id="PF11951">
    <property type="entry name" value="Fungal_trans_2"/>
    <property type="match status" value="1"/>
</dbReference>
<evidence type="ECO:0000313" key="5">
    <source>
        <dbReference type="Proteomes" id="UP001305779"/>
    </source>
</evidence>
<reference evidence="4 5" key="1">
    <citation type="journal article" date="2023" name="G3 (Bethesda)">
        <title>A chromosome-level genome assembly of Zasmidium syzygii isolated from banana leaves.</title>
        <authorList>
            <person name="van Westerhoven A.C."/>
            <person name="Mehrabi R."/>
            <person name="Talebi R."/>
            <person name="Steentjes M.B.F."/>
            <person name="Corcolon B."/>
            <person name="Chong P.A."/>
            <person name="Kema G.H.J."/>
            <person name="Seidl M.F."/>
        </authorList>
    </citation>
    <scope>NUCLEOTIDE SEQUENCE [LARGE SCALE GENOMIC DNA]</scope>
    <source>
        <strain evidence="4 5">P124</strain>
    </source>
</reference>
<name>A0ABR0F1A1_ZASCE</name>
<gene>
    <name evidence="4" type="ORF">PRZ48_000895</name>
</gene>
<evidence type="ECO:0000256" key="2">
    <source>
        <dbReference type="ARBA" id="ARBA00023242"/>
    </source>
</evidence>
<accession>A0ABR0F1A1</accession>
<comment type="caution">
    <text evidence="4">The sequence shown here is derived from an EMBL/GenBank/DDBJ whole genome shotgun (WGS) entry which is preliminary data.</text>
</comment>
<evidence type="ECO:0000313" key="4">
    <source>
        <dbReference type="EMBL" id="KAK4507161.1"/>
    </source>
</evidence>
<dbReference type="Proteomes" id="UP001305779">
    <property type="component" value="Unassembled WGS sequence"/>
</dbReference>
<feature type="compositionally biased region" description="Polar residues" evidence="3">
    <location>
        <begin position="11"/>
        <end position="23"/>
    </location>
</feature>
<keyword evidence="2" id="KW-0539">Nucleus</keyword>
<comment type="subcellular location">
    <subcellularLocation>
        <location evidence="1">Nucleus</location>
    </subcellularLocation>
</comment>
<dbReference type="EMBL" id="JAXOVC010000001">
    <property type="protein sequence ID" value="KAK4507161.1"/>
    <property type="molecule type" value="Genomic_DNA"/>
</dbReference>
<sequence length="443" mass="50294">MASAFDGAKESLSSPSGSKQEPTSALACPPSLNSQLALNNKFATGQDFNLQTLPSGIDQSSAKGLLRYYDHMVAPMMTWYDGPDNEWRLVILPLAMGSPPLLLAILALSAEHYMCKTGSVWPFPDGTTSATLREQSLRSLAEHLRVEMANNSTAGNDGRVAEILGTIITLCNLEMINPESELWRVHWKAVRTITRRWTTTSLLCHPVDMECRTLVAEAFFYDAMASSTTFEEGEPIPIDVIHPDDLGIMAELMQVVQEITQAERQRHIGIPAVRSTPLSDLSILQGRLHQYYARDLELLKDMQFPSPSEELRADFNILTDFWHYACILYGMQALMDPQRSRLTRKDYMYRGYECFKRLKHKRLFQQDVVWPLFIIGAEAKDHTDIQDFAQREIVELMDTTGWRNCTKALDFLKQFWTIGATTDGSWIDYARVRALNGFYFLLV</sequence>
<evidence type="ECO:0000256" key="1">
    <source>
        <dbReference type="ARBA" id="ARBA00004123"/>
    </source>
</evidence>
<dbReference type="PANTHER" id="PTHR37534">
    <property type="entry name" value="TRANSCRIPTIONAL ACTIVATOR PROTEIN UGA3"/>
    <property type="match status" value="1"/>
</dbReference>
<dbReference type="PANTHER" id="PTHR37534:SF46">
    <property type="entry name" value="ZN(II)2CYS6 TRANSCRIPTION FACTOR (EUROFUNG)"/>
    <property type="match status" value="1"/>
</dbReference>
<proteinExistence type="predicted"/>
<evidence type="ECO:0000256" key="3">
    <source>
        <dbReference type="SAM" id="MobiDB-lite"/>
    </source>
</evidence>
<dbReference type="InterPro" id="IPR021858">
    <property type="entry name" value="Fun_TF"/>
</dbReference>
<feature type="region of interest" description="Disordered" evidence="3">
    <location>
        <begin position="1"/>
        <end position="27"/>
    </location>
</feature>
<keyword evidence="5" id="KW-1185">Reference proteome</keyword>